<evidence type="ECO:0000313" key="3">
    <source>
        <dbReference type="Proteomes" id="UP000199053"/>
    </source>
</evidence>
<dbReference type="Proteomes" id="UP000199053">
    <property type="component" value="Unassembled WGS sequence"/>
</dbReference>
<dbReference type="OrthoDB" id="9815116at2"/>
<protein>
    <submittedName>
        <fullName evidence="2">Chromosome partitioning protein</fullName>
    </submittedName>
</protein>
<proteinExistence type="predicted"/>
<evidence type="ECO:0000313" key="2">
    <source>
        <dbReference type="EMBL" id="SDL40672.1"/>
    </source>
</evidence>
<gene>
    <name evidence="2" type="ORF">SAMN05660337_2943</name>
</gene>
<accession>A0A1G9JTF4</accession>
<sequence length="273" mass="30445">MENDISDIELTETVKHAKVIAIANQKGGVGKTTTALTLGEALTRLNKKVLVIDLDPHANASVHLSFFPETVTMTAHNLFFDDANYKTIWLQIVQKRATVGFDFVPACIRLSELENDLKDRKNKGMVLSNALSGITDQYDYVLIDCPPHVGVLLVNAIVASDLVLIPIQTDFLALYGIRLLFDTIKVLNKVLPSPVKFKALPTMYDGRAGACRKILNLIRRKLQDRVFSTVVHMDTKFREACASGKVIYAIDEKSRGALEYMQLAREIIRNEDA</sequence>
<dbReference type="FunFam" id="3.40.50.300:FF:000285">
    <property type="entry name" value="Sporulation initiation inhibitor Soj"/>
    <property type="match status" value="1"/>
</dbReference>
<dbReference type="SUPFAM" id="SSF52540">
    <property type="entry name" value="P-loop containing nucleoside triphosphate hydrolases"/>
    <property type="match status" value="1"/>
</dbReference>
<dbReference type="STRING" id="246191.SAMN05660337_2943"/>
<dbReference type="CDD" id="cd02042">
    <property type="entry name" value="ParAB_family"/>
    <property type="match status" value="1"/>
</dbReference>
<dbReference type="InterPro" id="IPR050678">
    <property type="entry name" value="DNA_Partitioning_ATPase"/>
</dbReference>
<reference evidence="3" key="1">
    <citation type="submission" date="2016-10" db="EMBL/GenBank/DDBJ databases">
        <authorList>
            <person name="Varghese N."/>
            <person name="Submissions S."/>
        </authorList>
    </citation>
    <scope>NUCLEOTIDE SEQUENCE [LARGE SCALE GENOMIC DNA]</scope>
    <source>
        <strain evidence="3">DSM 16995</strain>
    </source>
</reference>
<dbReference type="Pfam" id="PF13614">
    <property type="entry name" value="AAA_31"/>
    <property type="match status" value="1"/>
</dbReference>
<dbReference type="PANTHER" id="PTHR13696">
    <property type="entry name" value="P-LOOP CONTAINING NUCLEOSIDE TRIPHOSPHATE HYDROLASE"/>
    <property type="match status" value="1"/>
</dbReference>
<organism evidence="2 3">
    <name type="scientific">Maridesulfovibrio ferrireducens</name>
    <dbReference type="NCBI Taxonomy" id="246191"/>
    <lineage>
        <taxon>Bacteria</taxon>
        <taxon>Pseudomonadati</taxon>
        <taxon>Thermodesulfobacteriota</taxon>
        <taxon>Desulfovibrionia</taxon>
        <taxon>Desulfovibrionales</taxon>
        <taxon>Desulfovibrionaceae</taxon>
        <taxon>Maridesulfovibrio</taxon>
    </lineage>
</organism>
<dbReference type="PANTHER" id="PTHR13696:SF52">
    <property type="entry name" value="PARA FAMILY PROTEIN CT_582"/>
    <property type="match status" value="1"/>
</dbReference>
<dbReference type="InterPro" id="IPR027417">
    <property type="entry name" value="P-loop_NTPase"/>
</dbReference>
<evidence type="ECO:0000259" key="1">
    <source>
        <dbReference type="Pfam" id="PF13614"/>
    </source>
</evidence>
<dbReference type="Gene3D" id="3.40.50.300">
    <property type="entry name" value="P-loop containing nucleotide triphosphate hydrolases"/>
    <property type="match status" value="1"/>
</dbReference>
<dbReference type="InterPro" id="IPR025669">
    <property type="entry name" value="AAA_dom"/>
</dbReference>
<dbReference type="RefSeq" id="WP_092162410.1">
    <property type="nucleotide sequence ID" value="NZ_FNGA01000004.1"/>
</dbReference>
<dbReference type="AlphaFoldDB" id="A0A1G9JTF4"/>
<feature type="domain" description="AAA" evidence="1">
    <location>
        <begin position="17"/>
        <end position="190"/>
    </location>
</feature>
<name>A0A1G9JTF4_9BACT</name>
<keyword evidence="3" id="KW-1185">Reference proteome</keyword>
<dbReference type="EMBL" id="FNGA01000004">
    <property type="protein sequence ID" value="SDL40672.1"/>
    <property type="molecule type" value="Genomic_DNA"/>
</dbReference>